<dbReference type="Pfam" id="PF13843">
    <property type="entry name" value="DDE_Tnp_1_7"/>
    <property type="match status" value="1"/>
</dbReference>
<dbReference type="EMBL" id="GEBQ01001683">
    <property type="protein sequence ID" value="JAT38294.1"/>
    <property type="molecule type" value="Transcribed_RNA"/>
</dbReference>
<proteinExistence type="predicted"/>
<name>A0A1B6MQT6_9HEMI</name>
<evidence type="ECO:0000259" key="1">
    <source>
        <dbReference type="Pfam" id="PF13843"/>
    </source>
</evidence>
<organism evidence="2">
    <name type="scientific">Graphocephala atropunctata</name>
    <dbReference type="NCBI Taxonomy" id="36148"/>
    <lineage>
        <taxon>Eukaryota</taxon>
        <taxon>Metazoa</taxon>
        <taxon>Ecdysozoa</taxon>
        <taxon>Arthropoda</taxon>
        <taxon>Hexapoda</taxon>
        <taxon>Insecta</taxon>
        <taxon>Pterygota</taxon>
        <taxon>Neoptera</taxon>
        <taxon>Paraneoptera</taxon>
        <taxon>Hemiptera</taxon>
        <taxon>Auchenorrhyncha</taxon>
        <taxon>Membracoidea</taxon>
        <taxon>Cicadellidae</taxon>
        <taxon>Cicadellinae</taxon>
        <taxon>Cicadellini</taxon>
        <taxon>Graphocephala</taxon>
    </lineage>
</organism>
<gene>
    <name evidence="2" type="ORF">g.29591</name>
</gene>
<sequence length="416" mass="48076">MLTFLGIVLWMGLDKKPKLRNYWSKKNIYSSSLSKCMSRNRFEAILTYLHVSNNEIVPTDSNDRLIKIRPLISALNVKFQEAMNPFEDICIDETMVPFRGRVKFRQYVPSKRHRYGIKLYKLCLIGGYTWNVKVCAGKEHIPRGQSASSKTVMELVEPLLGEGRTLCTDNFYTSVQLAHELNENETHLVGTLRKKRKLNSKNVEKKALNKGEMIVKESNTGVIIGKWKDKREVMFLTTKEIPVMTESTNKTNKRGTTTNKPSTVLTYNQAKSFIDVSDQLASYGTSVRRGVKWYRKLMFELLTNTSVVNAHSVYKSTVLSPKDIVTFREELVTYLLETRQKPTMEHENLTRTDHKLTSLENQPRGRCSSCYEKLKSWEGRIQASKRTPQVRMKCTGCPQKFMCMDCFFTKHRCSKK</sequence>
<dbReference type="AlphaFoldDB" id="A0A1B6MQT6"/>
<protein>
    <recommendedName>
        <fullName evidence="1">PiggyBac transposable element-derived protein domain-containing protein</fullName>
    </recommendedName>
</protein>
<evidence type="ECO:0000313" key="2">
    <source>
        <dbReference type="EMBL" id="JAT38294.1"/>
    </source>
</evidence>
<dbReference type="PANTHER" id="PTHR46599">
    <property type="entry name" value="PIGGYBAC TRANSPOSABLE ELEMENT-DERIVED PROTEIN 4"/>
    <property type="match status" value="1"/>
</dbReference>
<reference evidence="2" key="1">
    <citation type="submission" date="2015-11" db="EMBL/GenBank/DDBJ databases">
        <title>De novo transcriptome assembly of four potential Pierce s Disease insect vectors from Arizona vineyards.</title>
        <authorList>
            <person name="Tassone E.E."/>
        </authorList>
    </citation>
    <scope>NUCLEOTIDE SEQUENCE</scope>
</reference>
<dbReference type="PANTHER" id="PTHR46599:SF3">
    <property type="entry name" value="PIGGYBAC TRANSPOSABLE ELEMENT-DERIVED PROTEIN 4"/>
    <property type="match status" value="1"/>
</dbReference>
<accession>A0A1B6MQT6</accession>
<dbReference type="InterPro" id="IPR029526">
    <property type="entry name" value="PGBD"/>
</dbReference>
<feature type="domain" description="PiggyBac transposable element-derived protein" evidence="1">
    <location>
        <begin position="1"/>
        <end position="311"/>
    </location>
</feature>